<dbReference type="Proteomes" id="UP001211005">
    <property type="component" value="Chromosome"/>
</dbReference>
<reference evidence="7 8" key="1">
    <citation type="submission" date="2022-12" db="EMBL/GenBank/DDBJ databases">
        <title>Hymenobacter canadensis sp. nov. isolated from lake water of the Cambridge Bay, Canada.</title>
        <authorList>
            <person name="Kim W.H."/>
            <person name="Lee Y.M."/>
        </authorList>
    </citation>
    <scope>NUCLEOTIDE SEQUENCE [LARGE SCALE GENOMIC DNA]</scope>
    <source>
        <strain evidence="7 8">PAMC 29467</strain>
    </source>
</reference>
<dbReference type="Gene3D" id="3.20.20.80">
    <property type="entry name" value="Glycosidases"/>
    <property type="match status" value="1"/>
</dbReference>
<sequence length="1020" mass="112960">MLVSFRRGWPLLPLLLLSIAFPGHTQRAADGPPTQDPFRRPEAAPVALGPYQSHSYQRGLLTIRSTDGGTLRVRPWATGVVRVEYFPAGTAVQNIPSISVVQEPAEWFAPFMHHEGPEPGMPAQAYRDFENGYVRSTAGQLEWKTDRTTTVIIQKNPLRVRYQRPGETVVADAEGVFRHPAAGPAAPGGMGVSFQLQPDEHLYGTGSRALPLDRRGRRLRLYNEAHYAYQNGEPTLNVSLPTVVSSRGYMLFFDHMAAATLDLGATRPDVLEYRNEGPGSLGYFLITGESYAQILSRYTLLTGRQPLPPRWGLGLIQSRFGYKSDQEMEQVAARMRREGFPLDALVLDLYWFGGTKRQGDLDWDYQNFRQPVRMMRRLDSAGVKTILISEPYVMRTSRNDADVRRQGLVGTHTDGSPYTVESFWAGPATILDMYRPETRAWLWSYYRRRKAEGAAGWWSDLGEPENHPADMQHLLGGARQVHNGLGQAWAGILQENYRREFPQERLFNLARSGWAGMQRNSVFPWSGDVSRSWAGLQAQVPVMLGMGLGGVGYMHSDAGGFCAGPTDPELYTRWLQMASLGPILRPHGEGVPPEPYWWPEPYKSIVRRYTHLRYELLPYLYSLAWENSQTGTPLTRPMNFGATYLQPEAVEASNQPLGLSAEEIAAGFSEDTGQPQSAGPAFWNWRTATPDGWGDNILPEQQRQAFEAGNTPALANVNDQFLLGPNLLVAPVLQPGQRRRNVVLPAGSWVDFDTQQTYAGSQTVSVAAPLSRLPLLVRAGAFLPMTPYVPTTARYHPDSLRVRYYADPAAGRSTFTVYDDDGKTATVAHTGAYALLAFSGLTTATQADIRVVPGGQSYPGAPTRRHIELLIPRVVAAPAAVLLNEEPLPASAWEFEAATSTLRLRFELARQPATVSVRGLRLHTAPTVAQPEPLTLEAPENRTFTGRTTLRYTVHQATQPDTLRIFDATGRLVRSLPAATTPGAHALVWPADNDQHQPVAGGVYLAELAGQRQRLVVVPE</sequence>
<feature type="signal peptide" evidence="3">
    <location>
        <begin position="1"/>
        <end position="25"/>
    </location>
</feature>
<dbReference type="SUPFAM" id="SSF51011">
    <property type="entry name" value="Glycosyl hydrolase domain"/>
    <property type="match status" value="1"/>
</dbReference>
<dbReference type="InterPro" id="IPR013780">
    <property type="entry name" value="Glyco_hydro_b"/>
</dbReference>
<evidence type="ECO:0000313" key="7">
    <source>
        <dbReference type="EMBL" id="WBA43816.1"/>
    </source>
</evidence>
<gene>
    <name evidence="7" type="ORF">O3303_09660</name>
</gene>
<accession>A0ABY7LWA0</accession>
<dbReference type="SUPFAM" id="SSF74650">
    <property type="entry name" value="Galactose mutarotase-like"/>
    <property type="match status" value="1"/>
</dbReference>
<dbReference type="InterPro" id="IPR025887">
    <property type="entry name" value="Glyco_hydro_31_N_dom"/>
</dbReference>
<dbReference type="Pfam" id="PF01055">
    <property type="entry name" value="Glyco_hydro_31_2nd"/>
    <property type="match status" value="1"/>
</dbReference>
<evidence type="ECO:0000259" key="4">
    <source>
        <dbReference type="Pfam" id="PF01055"/>
    </source>
</evidence>
<dbReference type="RefSeq" id="WP_269561855.1">
    <property type="nucleotide sequence ID" value="NZ_CP114767.1"/>
</dbReference>
<dbReference type="Gene3D" id="2.60.40.1180">
    <property type="entry name" value="Golgi alpha-mannosidase II"/>
    <property type="match status" value="2"/>
</dbReference>
<dbReference type="PANTHER" id="PTHR43863">
    <property type="entry name" value="HYDROLASE, PUTATIVE (AFU_ORTHOLOGUE AFUA_1G03140)-RELATED"/>
    <property type="match status" value="1"/>
</dbReference>
<evidence type="ECO:0000256" key="2">
    <source>
        <dbReference type="RuleBase" id="RU361185"/>
    </source>
</evidence>
<dbReference type="SUPFAM" id="SSF51445">
    <property type="entry name" value="(Trans)glycosidases"/>
    <property type="match status" value="1"/>
</dbReference>
<dbReference type="Pfam" id="PF21365">
    <property type="entry name" value="Glyco_hydro_31_3rd"/>
    <property type="match status" value="1"/>
</dbReference>
<dbReference type="InterPro" id="IPR048395">
    <property type="entry name" value="Glyco_hydro_31_C"/>
</dbReference>
<evidence type="ECO:0000259" key="6">
    <source>
        <dbReference type="Pfam" id="PF21365"/>
    </source>
</evidence>
<feature type="domain" description="Glycoside hydrolase family 31 TIM barrel" evidence="4">
    <location>
        <begin position="306"/>
        <end position="623"/>
    </location>
</feature>
<dbReference type="Gene3D" id="2.60.40.1760">
    <property type="entry name" value="glycosyl hydrolase (family 31)"/>
    <property type="match status" value="1"/>
</dbReference>
<keyword evidence="2" id="KW-0326">Glycosidase</keyword>
<feature type="domain" description="Glycoside hydrolase family 31 N-terminal" evidence="5">
    <location>
        <begin position="124"/>
        <end position="262"/>
    </location>
</feature>
<dbReference type="InterPro" id="IPR017853">
    <property type="entry name" value="GH"/>
</dbReference>
<dbReference type="PANTHER" id="PTHR43863:SF2">
    <property type="entry name" value="MALTASE-GLUCOAMYLASE"/>
    <property type="match status" value="1"/>
</dbReference>
<keyword evidence="3" id="KW-0732">Signal</keyword>
<dbReference type="InterPro" id="IPR051816">
    <property type="entry name" value="Glycosyl_Hydrolase_31"/>
</dbReference>
<name>A0ABY7LWA0_9BACT</name>
<proteinExistence type="inferred from homology"/>
<comment type="similarity">
    <text evidence="1 2">Belongs to the glycosyl hydrolase 31 family.</text>
</comment>
<evidence type="ECO:0000259" key="5">
    <source>
        <dbReference type="Pfam" id="PF13802"/>
    </source>
</evidence>
<dbReference type="CDD" id="cd14752">
    <property type="entry name" value="GH31_N"/>
    <property type="match status" value="1"/>
</dbReference>
<protein>
    <submittedName>
        <fullName evidence="7">DUF5110 domain-containing protein</fullName>
    </submittedName>
</protein>
<dbReference type="Gene3D" id="2.60.40.4070">
    <property type="match status" value="1"/>
</dbReference>
<dbReference type="Pfam" id="PF13802">
    <property type="entry name" value="Gal_mutarotas_2"/>
    <property type="match status" value="1"/>
</dbReference>
<feature type="domain" description="Glycosyl hydrolase family 31 C-terminal" evidence="6">
    <location>
        <begin position="705"/>
        <end position="781"/>
    </location>
</feature>
<feature type="chain" id="PRO_5045111489" evidence="3">
    <location>
        <begin position="26"/>
        <end position="1020"/>
    </location>
</feature>
<evidence type="ECO:0000313" key="8">
    <source>
        <dbReference type="Proteomes" id="UP001211005"/>
    </source>
</evidence>
<organism evidence="7 8">
    <name type="scientific">Hymenobacter canadensis</name>
    <dbReference type="NCBI Taxonomy" id="2999067"/>
    <lineage>
        <taxon>Bacteria</taxon>
        <taxon>Pseudomonadati</taxon>
        <taxon>Bacteroidota</taxon>
        <taxon>Cytophagia</taxon>
        <taxon>Cytophagales</taxon>
        <taxon>Hymenobacteraceae</taxon>
        <taxon>Hymenobacter</taxon>
    </lineage>
</organism>
<keyword evidence="2" id="KW-0378">Hydrolase</keyword>
<evidence type="ECO:0000256" key="1">
    <source>
        <dbReference type="ARBA" id="ARBA00007806"/>
    </source>
</evidence>
<dbReference type="InterPro" id="IPR000322">
    <property type="entry name" value="Glyco_hydro_31_TIM"/>
</dbReference>
<dbReference type="EMBL" id="CP114767">
    <property type="protein sequence ID" value="WBA43816.1"/>
    <property type="molecule type" value="Genomic_DNA"/>
</dbReference>
<keyword evidence="8" id="KW-1185">Reference proteome</keyword>
<evidence type="ECO:0000256" key="3">
    <source>
        <dbReference type="SAM" id="SignalP"/>
    </source>
</evidence>
<dbReference type="InterPro" id="IPR011013">
    <property type="entry name" value="Gal_mutarotase_sf_dom"/>
</dbReference>